<dbReference type="Proteomes" id="UP000076632">
    <property type="component" value="Unassembled WGS sequence"/>
</dbReference>
<dbReference type="GeneID" id="28899800"/>
<protein>
    <submittedName>
        <fullName evidence="2">Uncharacterized protein</fullName>
    </submittedName>
</protein>
<gene>
    <name evidence="2" type="ORF">L228DRAFT_265161</name>
</gene>
<dbReference type="InParanoid" id="A0A165JYV3"/>
<evidence type="ECO:0000313" key="2">
    <source>
        <dbReference type="EMBL" id="KZF26801.1"/>
    </source>
</evidence>
<reference evidence="2 3" key="1">
    <citation type="journal article" date="2016" name="Fungal Biol.">
        <title>The genome of Xylona heveae provides a window into fungal endophytism.</title>
        <authorList>
            <person name="Gazis R."/>
            <person name="Kuo A."/>
            <person name="Riley R."/>
            <person name="LaButti K."/>
            <person name="Lipzen A."/>
            <person name="Lin J."/>
            <person name="Amirebrahimi M."/>
            <person name="Hesse C.N."/>
            <person name="Spatafora J.W."/>
            <person name="Henrissat B."/>
            <person name="Hainaut M."/>
            <person name="Grigoriev I.V."/>
            <person name="Hibbett D.S."/>
        </authorList>
    </citation>
    <scope>NUCLEOTIDE SEQUENCE [LARGE SCALE GENOMIC DNA]</scope>
    <source>
        <strain evidence="2 3">TC161</strain>
    </source>
</reference>
<feature type="compositionally biased region" description="Polar residues" evidence="1">
    <location>
        <begin position="73"/>
        <end position="86"/>
    </location>
</feature>
<dbReference type="AlphaFoldDB" id="A0A165JYV3"/>
<evidence type="ECO:0000256" key="1">
    <source>
        <dbReference type="SAM" id="MobiDB-lite"/>
    </source>
</evidence>
<sequence>MPYLNSQMCPRHAGQPRDQCEYCANLDGQRLEAVETEGGLRFGTPIHDGHQGDNLSGIGPFNDDDGNVPFTPASLSTPRSVSTNNVSDSDESERDGESECDSRDSIRALPNLDHGRRGAGHSRLFEPVSSSPESGQGTDGRLANHIVTSSPEADAVTRFNEVLAARATEERPREESIQQWLELPDSSWWEPRESDSTVMMMSSFLVGVDVLVNGVIIEAGEAAIEAVESESNSDSD</sequence>
<dbReference type="RefSeq" id="XP_018192356.1">
    <property type="nucleotide sequence ID" value="XM_018334663.1"/>
</dbReference>
<keyword evidence="3" id="KW-1185">Reference proteome</keyword>
<name>A0A165JYV3_XYLHT</name>
<proteinExistence type="predicted"/>
<accession>A0A165JYV3</accession>
<organism evidence="2 3">
    <name type="scientific">Xylona heveae (strain CBS 132557 / TC161)</name>
    <dbReference type="NCBI Taxonomy" id="1328760"/>
    <lineage>
        <taxon>Eukaryota</taxon>
        <taxon>Fungi</taxon>
        <taxon>Dikarya</taxon>
        <taxon>Ascomycota</taxon>
        <taxon>Pezizomycotina</taxon>
        <taxon>Xylonomycetes</taxon>
        <taxon>Xylonales</taxon>
        <taxon>Xylonaceae</taxon>
        <taxon>Xylona</taxon>
    </lineage>
</organism>
<dbReference type="EMBL" id="KV407454">
    <property type="protein sequence ID" value="KZF26801.1"/>
    <property type="molecule type" value="Genomic_DNA"/>
</dbReference>
<feature type="compositionally biased region" description="Basic and acidic residues" evidence="1">
    <location>
        <begin position="95"/>
        <end position="106"/>
    </location>
</feature>
<evidence type="ECO:0000313" key="3">
    <source>
        <dbReference type="Proteomes" id="UP000076632"/>
    </source>
</evidence>
<feature type="region of interest" description="Disordered" evidence="1">
    <location>
        <begin position="42"/>
        <end position="143"/>
    </location>
</feature>